<evidence type="ECO:0000313" key="3">
    <source>
        <dbReference type="Proteomes" id="UP000235914"/>
    </source>
</evidence>
<keyword evidence="1" id="KW-1133">Transmembrane helix</keyword>
<feature type="transmembrane region" description="Helical" evidence="1">
    <location>
        <begin position="40"/>
        <end position="64"/>
    </location>
</feature>
<organism evidence="2 3">
    <name type="scientific">Akkermansia muciniphila</name>
    <dbReference type="NCBI Taxonomy" id="239935"/>
    <lineage>
        <taxon>Bacteria</taxon>
        <taxon>Pseudomonadati</taxon>
        <taxon>Verrucomicrobiota</taxon>
        <taxon>Verrucomicrobiia</taxon>
        <taxon>Verrucomicrobiales</taxon>
        <taxon>Akkermansiaceae</taxon>
        <taxon>Akkermansia</taxon>
    </lineage>
</organism>
<keyword evidence="1" id="KW-0472">Membrane</keyword>
<name>A0AAP8NM91_9BACT</name>
<keyword evidence="1" id="KW-0812">Transmembrane</keyword>
<comment type="caution">
    <text evidence="2">The sequence shown here is derived from an EMBL/GenBank/DDBJ whole genome shotgun (WGS) entry which is preliminary data.</text>
</comment>
<accession>A0AAP8NM91</accession>
<evidence type="ECO:0000256" key="1">
    <source>
        <dbReference type="SAM" id="Phobius"/>
    </source>
</evidence>
<reference evidence="2 3" key="1">
    <citation type="journal article" date="2017" name="BMC Genomics">
        <title>Genome sequencing of 39 Akkermansia muciniphila isolates reveals its population structure, genomic and functional diverisity, and global distribution in mammalian gut microbiotas.</title>
        <authorList>
            <person name="Guo X."/>
            <person name="Li S."/>
            <person name="Zhang J."/>
            <person name="Wu F."/>
            <person name="Li X."/>
            <person name="Wu D."/>
            <person name="Zhang M."/>
            <person name="Ou Z."/>
            <person name="Jie Z."/>
            <person name="Yan Q."/>
            <person name="Li P."/>
            <person name="Yi J."/>
            <person name="Peng Y."/>
        </authorList>
    </citation>
    <scope>NUCLEOTIDE SEQUENCE [LARGE SCALE GENOMIC DNA]</scope>
    <source>
        <strain evidence="2 3">GP43</strain>
    </source>
</reference>
<proteinExistence type="predicted"/>
<sequence length="145" mass="16479">MQDFLSSLLSSIIYGEITFKTKKEERFLNKKKTRETVKKYQLPAGIIAYSFSLLLPLLTAAAIFQSKGQPITALFLGALYVLTLTEGTALFIRLLCRCRKSWNEQDFYLAVAVRGNMPLRRLKQLKFFLLIMASCSALLFLATLI</sequence>
<dbReference type="RefSeq" id="WP_102735376.1">
    <property type="nucleotide sequence ID" value="NZ_PJKN01000002.1"/>
</dbReference>
<dbReference type="EMBL" id="PJKN01000002">
    <property type="protein sequence ID" value="PNC56661.1"/>
    <property type="molecule type" value="Genomic_DNA"/>
</dbReference>
<feature type="transmembrane region" description="Helical" evidence="1">
    <location>
        <begin position="127"/>
        <end position="144"/>
    </location>
</feature>
<protein>
    <submittedName>
        <fullName evidence="2">Uncharacterized protein</fullName>
    </submittedName>
</protein>
<dbReference type="AlphaFoldDB" id="A0AAP8NM91"/>
<evidence type="ECO:0000313" key="2">
    <source>
        <dbReference type="EMBL" id="PNC56661.1"/>
    </source>
</evidence>
<dbReference type="Proteomes" id="UP000235914">
    <property type="component" value="Unassembled WGS sequence"/>
</dbReference>
<feature type="transmembrane region" description="Helical" evidence="1">
    <location>
        <begin position="70"/>
        <end position="92"/>
    </location>
</feature>
<gene>
    <name evidence="2" type="ORF">CXU09_03490</name>
</gene>